<dbReference type="OrthoDB" id="7191982at2"/>
<feature type="domain" description="Phosphatidylinositol-specific phospholipase C X" evidence="7">
    <location>
        <begin position="53"/>
        <end position="225"/>
    </location>
</feature>
<dbReference type="EC" id="4.6.1.13" evidence="2"/>
<evidence type="ECO:0000313" key="8">
    <source>
        <dbReference type="EMBL" id="MTE22344.1"/>
    </source>
</evidence>
<evidence type="ECO:0000259" key="7">
    <source>
        <dbReference type="SMART" id="SM00148"/>
    </source>
</evidence>
<evidence type="ECO:0000256" key="4">
    <source>
        <dbReference type="ARBA" id="ARBA00030474"/>
    </source>
</evidence>
<dbReference type="RefSeq" id="WP_155072839.1">
    <property type="nucleotide sequence ID" value="NZ_WIXO01000001.1"/>
</dbReference>
<name>A0A6G2BJF2_9ACTN</name>
<evidence type="ECO:0000256" key="3">
    <source>
        <dbReference type="ARBA" id="ARBA00019758"/>
    </source>
</evidence>
<dbReference type="PANTHER" id="PTHR13593">
    <property type="match status" value="1"/>
</dbReference>
<dbReference type="GO" id="GO:0006629">
    <property type="term" value="P:lipid metabolic process"/>
    <property type="evidence" value="ECO:0007669"/>
    <property type="project" value="InterPro"/>
</dbReference>
<dbReference type="CDD" id="cd08586">
    <property type="entry name" value="PI-PLCc_BcPLC_like"/>
    <property type="match status" value="1"/>
</dbReference>
<comment type="catalytic activity">
    <reaction evidence="1">
        <text>a 1,2-diacyl-sn-glycero-3-phospho-(1D-myo-inositol) = 1D-myo-inositol 1,2-cyclic phosphate + a 1,2-diacyl-sn-glycerol</text>
        <dbReference type="Rhea" id="RHEA:17093"/>
        <dbReference type="ChEBI" id="CHEBI:17815"/>
        <dbReference type="ChEBI" id="CHEBI:57880"/>
        <dbReference type="ChEBI" id="CHEBI:58484"/>
        <dbReference type="EC" id="4.6.1.13"/>
    </reaction>
</comment>
<proteinExistence type="predicted"/>
<reference evidence="8 9" key="1">
    <citation type="submission" date="2019-11" db="EMBL/GenBank/DDBJ databases">
        <authorList>
            <person name="Yuan L."/>
        </authorList>
    </citation>
    <scope>NUCLEOTIDE SEQUENCE [LARGE SCALE GENOMIC DNA]</scope>
    <source>
        <strain evidence="8 9">TRM43335</strain>
    </source>
</reference>
<dbReference type="InterPro" id="IPR000909">
    <property type="entry name" value="PLipase_C_PInositol-sp_X_dom"/>
</dbReference>
<sequence>MRRLPALLAPLLTAVAVTVCGPGDTARAYSDPESYRSLEANAHPAWMAAVRGDASLAELSVPGTHDTLAVYGGAPTETQERHERGDGRGGGSLAHQLRAGIRAIDIRVRIVSDDRGRARFAIHHGAVYQRANFDDVVRELDTFLREHPTETVLLHLHAECAGGLTGCTDADPCPECGTDHNHRRRQIFDAYVDANRELFWQPSVTGAAHVPTLDEVRGKVVLVNWSGPHGGNYTDYGLQQLNYADWPDEWGPQKNCYVQNSYRVDGISLIDDKWEKVHAQLDRTNRAADCRDPGRPNHDRMYVNWTSGASFWAYPYTVAGGTPTATGVNGFLHQCLTGRNNRCDTPSVRRTGVLMMDFPGHGLVDEIIRRNPTG</sequence>
<dbReference type="Proteomes" id="UP000473014">
    <property type="component" value="Unassembled WGS sequence"/>
</dbReference>
<dbReference type="SMART" id="SM00148">
    <property type="entry name" value="PLCXc"/>
    <property type="match status" value="1"/>
</dbReference>
<comment type="caution">
    <text evidence="8">The sequence shown here is derived from an EMBL/GenBank/DDBJ whole genome shotgun (WGS) entry which is preliminary data.</text>
</comment>
<dbReference type="InterPro" id="IPR017946">
    <property type="entry name" value="PLC-like_Pdiesterase_TIM-brl"/>
</dbReference>
<evidence type="ECO:0000256" key="1">
    <source>
        <dbReference type="ARBA" id="ARBA00001316"/>
    </source>
</evidence>
<gene>
    <name evidence="8" type="ORF">F0L17_25230</name>
</gene>
<dbReference type="PROSITE" id="PS50007">
    <property type="entry name" value="PIPLC_X_DOMAIN"/>
    <property type="match status" value="1"/>
</dbReference>
<accession>A0A6G2BJF2</accession>
<dbReference type="AlphaFoldDB" id="A0A6G2BJF2"/>
<feature type="chain" id="PRO_5039592365" description="1-phosphatidylinositol phosphodiesterase" evidence="6">
    <location>
        <begin position="20"/>
        <end position="374"/>
    </location>
</feature>
<dbReference type="Pfam" id="PF00388">
    <property type="entry name" value="PI-PLC-X"/>
    <property type="match status" value="1"/>
</dbReference>
<dbReference type="EMBL" id="WIXO01000001">
    <property type="protein sequence ID" value="MTE22344.1"/>
    <property type="molecule type" value="Genomic_DNA"/>
</dbReference>
<protein>
    <recommendedName>
        <fullName evidence="3">1-phosphatidylinositol phosphodiesterase</fullName>
        <ecNumber evidence="2">4.6.1.13</ecNumber>
    </recommendedName>
    <alternativeName>
        <fullName evidence="4">Phosphatidylinositol diacylglycerol-lyase</fullName>
    </alternativeName>
    <alternativeName>
        <fullName evidence="5">Phosphatidylinositol-specific phospholipase C</fullName>
    </alternativeName>
</protein>
<evidence type="ECO:0000256" key="6">
    <source>
        <dbReference type="SAM" id="SignalP"/>
    </source>
</evidence>
<dbReference type="Gene3D" id="3.20.20.190">
    <property type="entry name" value="Phosphatidylinositol (PI) phosphodiesterase"/>
    <property type="match status" value="1"/>
</dbReference>
<dbReference type="GO" id="GO:0004436">
    <property type="term" value="F:phosphatidylinositol diacylglycerol-lyase activity"/>
    <property type="evidence" value="ECO:0007669"/>
    <property type="project" value="UniProtKB-EC"/>
</dbReference>
<dbReference type="PANTHER" id="PTHR13593:SF113">
    <property type="entry name" value="SI:DKEY-266F7.9"/>
    <property type="match status" value="1"/>
</dbReference>
<dbReference type="InterPro" id="IPR051057">
    <property type="entry name" value="PI-PLC_domain"/>
</dbReference>
<keyword evidence="6" id="KW-0732">Signal</keyword>
<dbReference type="SUPFAM" id="SSF51695">
    <property type="entry name" value="PLC-like phosphodiesterases"/>
    <property type="match status" value="1"/>
</dbReference>
<evidence type="ECO:0000256" key="2">
    <source>
        <dbReference type="ARBA" id="ARBA00012581"/>
    </source>
</evidence>
<evidence type="ECO:0000256" key="5">
    <source>
        <dbReference type="ARBA" id="ARBA00030782"/>
    </source>
</evidence>
<organism evidence="8 9">
    <name type="scientific">Streptomyces taklimakanensis</name>
    <dbReference type="NCBI Taxonomy" id="2569853"/>
    <lineage>
        <taxon>Bacteria</taxon>
        <taxon>Bacillati</taxon>
        <taxon>Actinomycetota</taxon>
        <taxon>Actinomycetes</taxon>
        <taxon>Kitasatosporales</taxon>
        <taxon>Streptomycetaceae</taxon>
        <taxon>Streptomyces</taxon>
    </lineage>
</organism>
<evidence type="ECO:0000313" key="9">
    <source>
        <dbReference type="Proteomes" id="UP000473014"/>
    </source>
</evidence>
<feature type="signal peptide" evidence="6">
    <location>
        <begin position="1"/>
        <end position="19"/>
    </location>
</feature>
<keyword evidence="9" id="KW-1185">Reference proteome</keyword>
<dbReference type="GO" id="GO:0008081">
    <property type="term" value="F:phosphoric diester hydrolase activity"/>
    <property type="evidence" value="ECO:0007669"/>
    <property type="project" value="InterPro"/>
</dbReference>